<keyword evidence="7" id="KW-1185">Reference proteome</keyword>
<keyword evidence="2 4" id="KW-0238">DNA-binding</keyword>
<name>A0A6M0RX62_9CYAN</name>
<dbReference type="EMBL" id="QXHD01000004">
    <property type="protein sequence ID" value="NEZ60302.1"/>
    <property type="molecule type" value="Genomic_DNA"/>
</dbReference>
<evidence type="ECO:0000256" key="2">
    <source>
        <dbReference type="ARBA" id="ARBA00023125"/>
    </source>
</evidence>
<dbReference type="Pfam" id="PF00440">
    <property type="entry name" value="TetR_N"/>
    <property type="match status" value="1"/>
</dbReference>
<protein>
    <submittedName>
        <fullName evidence="6">TetR/AcrR family transcriptional regulator</fullName>
    </submittedName>
</protein>
<dbReference type="Gene3D" id="1.10.357.10">
    <property type="entry name" value="Tetracycline Repressor, domain 2"/>
    <property type="match status" value="1"/>
</dbReference>
<dbReference type="PROSITE" id="PS50977">
    <property type="entry name" value="HTH_TETR_2"/>
    <property type="match status" value="1"/>
</dbReference>
<evidence type="ECO:0000313" key="7">
    <source>
        <dbReference type="Proteomes" id="UP000481033"/>
    </source>
</evidence>
<dbReference type="PANTHER" id="PTHR47506:SF1">
    <property type="entry name" value="HTH-TYPE TRANSCRIPTIONAL REGULATOR YJDC"/>
    <property type="match status" value="1"/>
</dbReference>
<feature type="domain" description="HTH tetR-type" evidence="5">
    <location>
        <begin position="3"/>
        <end position="63"/>
    </location>
</feature>
<evidence type="ECO:0000259" key="5">
    <source>
        <dbReference type="PROSITE" id="PS50977"/>
    </source>
</evidence>
<dbReference type="InterPro" id="IPR001647">
    <property type="entry name" value="HTH_TetR"/>
</dbReference>
<evidence type="ECO:0000256" key="3">
    <source>
        <dbReference type="ARBA" id="ARBA00023163"/>
    </source>
</evidence>
<evidence type="ECO:0000256" key="1">
    <source>
        <dbReference type="ARBA" id="ARBA00023015"/>
    </source>
</evidence>
<feature type="DNA-binding region" description="H-T-H motif" evidence="4">
    <location>
        <begin position="26"/>
        <end position="45"/>
    </location>
</feature>
<dbReference type="InterPro" id="IPR009057">
    <property type="entry name" value="Homeodomain-like_sf"/>
</dbReference>
<proteinExistence type="predicted"/>
<dbReference type="AlphaFoldDB" id="A0A6M0RX62"/>
<keyword evidence="3" id="KW-0804">Transcription</keyword>
<dbReference type="GO" id="GO:0003677">
    <property type="term" value="F:DNA binding"/>
    <property type="evidence" value="ECO:0007669"/>
    <property type="project" value="UniProtKB-UniRule"/>
</dbReference>
<accession>A0A6M0RX62</accession>
<dbReference type="InterPro" id="IPR036271">
    <property type="entry name" value="Tet_transcr_reg_TetR-rel_C_sf"/>
</dbReference>
<reference evidence="6 7" key="1">
    <citation type="journal article" date="2020" name="Microb. Ecol.">
        <title>Ecogenomics of the Marine Benthic Filamentous Cyanobacterium Adonisia.</title>
        <authorList>
            <person name="Walter J.M."/>
            <person name="Coutinho F.H."/>
            <person name="Leomil L."/>
            <person name="Hargreaves P.I."/>
            <person name="Campeao M.E."/>
            <person name="Vieira V.V."/>
            <person name="Silva B.S."/>
            <person name="Fistarol G.O."/>
            <person name="Salomon P.S."/>
            <person name="Sawabe T."/>
            <person name="Mino S."/>
            <person name="Hosokawa M."/>
            <person name="Miyashita H."/>
            <person name="Maruyama F."/>
            <person name="van Verk M.C."/>
            <person name="Dutilh B.E."/>
            <person name="Thompson C.C."/>
            <person name="Thompson F.L."/>
        </authorList>
    </citation>
    <scope>NUCLEOTIDE SEQUENCE [LARGE SCALE GENOMIC DNA]</scope>
    <source>
        <strain evidence="6 7">CCMR0081</strain>
    </source>
</reference>
<keyword evidence="1" id="KW-0805">Transcription regulation</keyword>
<organism evidence="6 7">
    <name type="scientific">Adonisia turfae CCMR0081</name>
    <dbReference type="NCBI Taxonomy" id="2292702"/>
    <lineage>
        <taxon>Bacteria</taxon>
        <taxon>Bacillati</taxon>
        <taxon>Cyanobacteriota</taxon>
        <taxon>Adonisia</taxon>
        <taxon>Adonisia turfae</taxon>
    </lineage>
</organism>
<dbReference type="SUPFAM" id="SSF46689">
    <property type="entry name" value="Homeodomain-like"/>
    <property type="match status" value="1"/>
</dbReference>
<evidence type="ECO:0000256" key="4">
    <source>
        <dbReference type="PROSITE-ProRule" id="PRU00335"/>
    </source>
</evidence>
<comment type="caution">
    <text evidence="6">The sequence shown here is derived from an EMBL/GenBank/DDBJ whole genome shotgun (WGS) entry which is preliminary data.</text>
</comment>
<dbReference type="PANTHER" id="PTHR47506">
    <property type="entry name" value="TRANSCRIPTIONAL REGULATORY PROTEIN"/>
    <property type="match status" value="1"/>
</dbReference>
<dbReference type="SUPFAM" id="SSF48498">
    <property type="entry name" value="Tetracyclin repressor-like, C-terminal domain"/>
    <property type="match status" value="1"/>
</dbReference>
<dbReference type="Proteomes" id="UP000481033">
    <property type="component" value="Unassembled WGS sequence"/>
</dbReference>
<evidence type="ECO:0000313" key="6">
    <source>
        <dbReference type="EMBL" id="NEZ60302.1"/>
    </source>
</evidence>
<gene>
    <name evidence="6" type="ORF">DXZ20_32595</name>
</gene>
<sequence length="193" mass="21254">MLSCRLLALDLLHLQVFYECGLHAVGVDRMIAEAKIAKTSLYRYFPSKDALIQAYLEQRNQQFWQLLEAFLANCDPEPMAQLVGIVDFIAHLLEMSDCQGCPFLLTASEFADAEHLSRQVVLEHKGSVCDRITTLATAANLNQPKTLAAQLTMVIDGGFSQARYLGTEQIGHTFKSAAMALIAQAVAKSCKST</sequence>